<reference evidence="2" key="1">
    <citation type="journal article" date="2019" name="Int. J. Syst. Evol. Microbiol.">
        <title>The Global Catalogue of Microorganisms (GCM) 10K type strain sequencing project: providing services to taxonomists for standard genome sequencing and annotation.</title>
        <authorList>
            <consortium name="The Broad Institute Genomics Platform"/>
            <consortium name="The Broad Institute Genome Sequencing Center for Infectious Disease"/>
            <person name="Wu L."/>
            <person name="Ma J."/>
        </authorList>
    </citation>
    <scope>NUCLEOTIDE SEQUENCE [LARGE SCALE GENOMIC DNA]</scope>
    <source>
        <strain evidence="2">JCM 3399</strain>
    </source>
</reference>
<proteinExistence type="predicted"/>
<gene>
    <name evidence="1" type="ORF">GCM10010211_34340</name>
</gene>
<dbReference type="EMBL" id="BMRP01000010">
    <property type="protein sequence ID" value="GGU66196.1"/>
    <property type="molecule type" value="Genomic_DNA"/>
</dbReference>
<comment type="caution">
    <text evidence="1">The sequence shown here is derived from an EMBL/GenBank/DDBJ whole genome shotgun (WGS) entry which is preliminary data.</text>
</comment>
<name>A0ABQ2V4U0_9ACTN</name>
<sequence length="57" mass="6124">MRTTLLPSADGVAFIDVDSTRKRVVGPAKQGAQSGRFKRICTLHALLATICTPAARR</sequence>
<dbReference type="Proteomes" id="UP000654471">
    <property type="component" value="Unassembled WGS sequence"/>
</dbReference>
<dbReference type="RefSeq" id="WP_189300851.1">
    <property type="nucleotide sequence ID" value="NZ_BMRP01000010.1"/>
</dbReference>
<accession>A0ABQ2V4U0</accession>
<evidence type="ECO:0000313" key="2">
    <source>
        <dbReference type="Proteomes" id="UP000654471"/>
    </source>
</evidence>
<organism evidence="1 2">
    <name type="scientific">Streptomyces albospinus</name>
    <dbReference type="NCBI Taxonomy" id="285515"/>
    <lineage>
        <taxon>Bacteria</taxon>
        <taxon>Bacillati</taxon>
        <taxon>Actinomycetota</taxon>
        <taxon>Actinomycetes</taxon>
        <taxon>Kitasatosporales</taxon>
        <taxon>Streptomycetaceae</taxon>
        <taxon>Streptomyces</taxon>
    </lineage>
</organism>
<evidence type="ECO:0008006" key="3">
    <source>
        <dbReference type="Google" id="ProtNLM"/>
    </source>
</evidence>
<evidence type="ECO:0000313" key="1">
    <source>
        <dbReference type="EMBL" id="GGU66196.1"/>
    </source>
</evidence>
<keyword evidence="2" id="KW-1185">Reference proteome</keyword>
<protein>
    <recommendedName>
        <fullName evidence="3">Transposase</fullName>
    </recommendedName>
</protein>